<dbReference type="EMBL" id="CP072227">
    <property type="protein sequence ID" value="QUT44857.1"/>
    <property type="molecule type" value="Genomic_DNA"/>
</dbReference>
<sequence>MKHAYLIIAHSEYPILQILLSMLDEYGNDVYLHIDKRAKVLHRELKSFKMDKAGFFILENPIKVYWGNISQIKAEYLLFETALANGPYAYYHLLSGTDLPIQKQEYIHNFCARHTGKEFVGFWLDADHQRDLERKAHRYYLFTQHLKDRHTNPFIHSLTSFCRNTTLILQKIIHYRKAAKFVLKKGPNWVSITNEFCIYLVQKKKIVLQHFRYALCPDEIFVQSILWNSPFRENIYCIEDVNKSAMRKIDWERGKPYTWRNKDYDELVQSDMLFARKFSSEQIELAHKIMETYKQ</sequence>
<proteinExistence type="predicted"/>
<evidence type="ECO:0000256" key="10">
    <source>
        <dbReference type="ARBA" id="ARBA00023034"/>
    </source>
</evidence>
<dbReference type="InterPro" id="IPR003406">
    <property type="entry name" value="Glyco_trans_14"/>
</dbReference>
<keyword evidence="4 16" id="KW-0808">Transferase</keyword>
<reference evidence="15" key="2">
    <citation type="journal article" date="2021" name="PLoS Genet.">
        <title>Mobile Type VI secretion system loci of the gut Bacteroidales display extensive intra-ecosystem transfer, multi-species spread and geographical clustering.</title>
        <authorList>
            <person name="Garcia-Bayona L."/>
            <person name="Coyne M.J."/>
            <person name="Comstock L.E."/>
        </authorList>
    </citation>
    <scope>NUCLEOTIDE SEQUENCE</scope>
    <source>
        <strain evidence="15">CL11T00C20</strain>
    </source>
</reference>
<dbReference type="InterPro" id="IPR043538">
    <property type="entry name" value="XYLT"/>
</dbReference>
<evidence type="ECO:0000256" key="6">
    <source>
        <dbReference type="ARBA" id="ARBA00022723"/>
    </source>
</evidence>
<keyword evidence="13" id="KW-0325">Glycoprotein</keyword>
<evidence type="ECO:0000256" key="4">
    <source>
        <dbReference type="ARBA" id="ARBA00022679"/>
    </source>
</evidence>
<evidence type="ECO:0000256" key="8">
    <source>
        <dbReference type="ARBA" id="ARBA00022968"/>
    </source>
</evidence>
<dbReference type="AlphaFoldDB" id="A0A414MKR8"/>
<dbReference type="GO" id="GO:0050650">
    <property type="term" value="P:chondroitin sulfate proteoglycan biosynthetic process"/>
    <property type="evidence" value="ECO:0007669"/>
    <property type="project" value="TreeGrafter"/>
</dbReference>
<evidence type="ECO:0000256" key="7">
    <source>
        <dbReference type="ARBA" id="ARBA00022824"/>
    </source>
</evidence>
<evidence type="ECO:0000256" key="14">
    <source>
        <dbReference type="ARBA" id="ARBA00042865"/>
    </source>
</evidence>
<evidence type="ECO:0000313" key="17">
    <source>
        <dbReference type="Proteomes" id="UP000283538"/>
    </source>
</evidence>
<dbReference type="GO" id="GO:0046872">
    <property type="term" value="F:metal ion binding"/>
    <property type="evidence" value="ECO:0007669"/>
    <property type="project" value="UniProtKB-KW"/>
</dbReference>
<dbReference type="RefSeq" id="WP_004293240.1">
    <property type="nucleotide sequence ID" value="NZ_CP072227.1"/>
</dbReference>
<keyword evidence="3" id="KW-0328">Glycosyltransferase</keyword>
<keyword evidence="8" id="KW-0735">Signal-anchor</keyword>
<dbReference type="Proteomes" id="UP000283538">
    <property type="component" value="Unassembled WGS sequence"/>
</dbReference>
<dbReference type="Pfam" id="PF02485">
    <property type="entry name" value="Branch"/>
    <property type="match status" value="1"/>
</dbReference>
<keyword evidence="10" id="KW-0333">Golgi apparatus</keyword>
<name>A0A414MKR8_9BACE</name>
<accession>A0A414MKR8</accession>
<keyword evidence="7" id="KW-0256">Endoplasmic reticulum</keyword>
<dbReference type="GO" id="GO:0015012">
    <property type="term" value="P:heparan sulfate proteoglycan biosynthetic process"/>
    <property type="evidence" value="ECO:0007669"/>
    <property type="project" value="TreeGrafter"/>
</dbReference>
<dbReference type="GO" id="GO:0030158">
    <property type="term" value="F:protein xylosyltransferase activity"/>
    <property type="evidence" value="ECO:0007669"/>
    <property type="project" value="InterPro"/>
</dbReference>
<dbReference type="PANTHER" id="PTHR46025">
    <property type="entry name" value="XYLOSYLTRANSFERASE OXT"/>
    <property type="match status" value="1"/>
</dbReference>
<keyword evidence="5" id="KW-0812">Transmembrane</keyword>
<reference evidence="16 17" key="1">
    <citation type="submission" date="2018-08" db="EMBL/GenBank/DDBJ databases">
        <title>A genome reference for cultivated species of the human gut microbiota.</title>
        <authorList>
            <person name="Zou Y."/>
            <person name="Xue W."/>
            <person name="Luo G."/>
        </authorList>
    </citation>
    <scope>NUCLEOTIDE SEQUENCE [LARGE SCALE GENOMIC DNA]</scope>
    <source>
        <strain evidence="16 17">AM26-26AC</strain>
    </source>
</reference>
<keyword evidence="12" id="KW-1015">Disulfide bond</keyword>
<evidence type="ECO:0000256" key="2">
    <source>
        <dbReference type="ARBA" id="ARBA00004648"/>
    </source>
</evidence>
<evidence type="ECO:0000313" key="16">
    <source>
        <dbReference type="EMBL" id="RHF12742.1"/>
    </source>
</evidence>
<evidence type="ECO:0000256" key="11">
    <source>
        <dbReference type="ARBA" id="ARBA00023136"/>
    </source>
</evidence>
<dbReference type="EMBL" id="QSLA01000001">
    <property type="protein sequence ID" value="RHF12742.1"/>
    <property type="molecule type" value="Genomic_DNA"/>
</dbReference>
<dbReference type="GO" id="GO:0016020">
    <property type="term" value="C:membrane"/>
    <property type="evidence" value="ECO:0007669"/>
    <property type="project" value="InterPro"/>
</dbReference>
<comment type="subcellular location">
    <subcellularLocation>
        <location evidence="2">Endoplasmic reticulum membrane</location>
        <topology evidence="2">Single-pass type II membrane protein</topology>
    </subcellularLocation>
    <subcellularLocation>
        <location evidence="1">Golgi apparatus membrane</location>
        <topology evidence="1">Single-pass type II membrane protein</topology>
    </subcellularLocation>
</comment>
<evidence type="ECO:0000256" key="13">
    <source>
        <dbReference type="ARBA" id="ARBA00023180"/>
    </source>
</evidence>
<evidence type="ECO:0000256" key="1">
    <source>
        <dbReference type="ARBA" id="ARBA00004323"/>
    </source>
</evidence>
<gene>
    <name evidence="16" type="ORF">DW701_00505</name>
    <name evidence="15" type="ORF">INE88_01662</name>
</gene>
<keyword evidence="6" id="KW-0479">Metal-binding</keyword>
<dbReference type="Proteomes" id="UP000679226">
    <property type="component" value="Chromosome"/>
</dbReference>
<dbReference type="PANTHER" id="PTHR46025:SF3">
    <property type="entry name" value="XYLOSYLTRANSFERASE OXT"/>
    <property type="match status" value="1"/>
</dbReference>
<keyword evidence="9" id="KW-1133">Transmembrane helix</keyword>
<evidence type="ECO:0000313" key="15">
    <source>
        <dbReference type="EMBL" id="QUT44857.1"/>
    </source>
</evidence>
<dbReference type="KEGG" id="beg:INE88_01662"/>
<evidence type="ECO:0000256" key="12">
    <source>
        <dbReference type="ARBA" id="ARBA00023157"/>
    </source>
</evidence>
<protein>
    <recommendedName>
        <fullName evidence="14">Peptide O-xylosyltransferase</fullName>
    </recommendedName>
</protein>
<evidence type="ECO:0000256" key="9">
    <source>
        <dbReference type="ARBA" id="ARBA00022989"/>
    </source>
</evidence>
<evidence type="ECO:0000256" key="5">
    <source>
        <dbReference type="ARBA" id="ARBA00022692"/>
    </source>
</evidence>
<keyword evidence="11" id="KW-0472">Membrane</keyword>
<organism evidence="16 17">
    <name type="scientific">Bacteroides eggerthii</name>
    <dbReference type="NCBI Taxonomy" id="28111"/>
    <lineage>
        <taxon>Bacteria</taxon>
        <taxon>Pseudomonadati</taxon>
        <taxon>Bacteroidota</taxon>
        <taxon>Bacteroidia</taxon>
        <taxon>Bacteroidales</taxon>
        <taxon>Bacteroidaceae</taxon>
        <taxon>Bacteroides</taxon>
    </lineage>
</organism>
<evidence type="ECO:0000256" key="3">
    <source>
        <dbReference type="ARBA" id="ARBA00022676"/>
    </source>
</evidence>